<evidence type="ECO:0000256" key="6">
    <source>
        <dbReference type="ARBA" id="ARBA00022737"/>
    </source>
</evidence>
<dbReference type="GO" id="GO:0005776">
    <property type="term" value="C:autophagosome"/>
    <property type="evidence" value="ECO:0007669"/>
    <property type="project" value="UniProtKB-SubCell"/>
</dbReference>
<evidence type="ECO:0000256" key="5">
    <source>
        <dbReference type="ARBA" id="ARBA00022679"/>
    </source>
</evidence>
<dbReference type="InterPro" id="IPR036322">
    <property type="entry name" value="WD40_repeat_dom_sf"/>
</dbReference>
<feature type="compositionally biased region" description="Low complexity" evidence="11">
    <location>
        <begin position="898"/>
        <end position="915"/>
    </location>
</feature>
<dbReference type="SUPFAM" id="SSF48371">
    <property type="entry name" value="ARM repeat"/>
    <property type="match status" value="1"/>
</dbReference>
<evidence type="ECO:0000256" key="8">
    <source>
        <dbReference type="ARBA" id="ARBA00022777"/>
    </source>
</evidence>
<dbReference type="Pfam" id="PF00069">
    <property type="entry name" value="Pkinase"/>
    <property type="match status" value="1"/>
</dbReference>
<dbReference type="GO" id="GO:0045324">
    <property type="term" value="P:late endosome to vacuole transport"/>
    <property type="evidence" value="ECO:0007669"/>
    <property type="project" value="InterPro"/>
</dbReference>
<dbReference type="PROSITE" id="PS00108">
    <property type="entry name" value="PROTEIN_KINASE_ST"/>
    <property type="match status" value="1"/>
</dbReference>
<dbReference type="FunFam" id="1.10.510.10:FF:000497">
    <property type="entry name" value="Phosphoinositide 3-kinase regulatory subunit"/>
    <property type="match status" value="1"/>
</dbReference>
<reference evidence="13 14" key="1">
    <citation type="submission" date="2024-01" db="EMBL/GenBank/DDBJ databases">
        <title>The genome of the rayed Mediterranean limpet Patella caerulea (Linnaeus, 1758).</title>
        <authorList>
            <person name="Anh-Thu Weber A."/>
            <person name="Halstead-Nussloch G."/>
        </authorList>
    </citation>
    <scope>NUCLEOTIDE SEQUENCE [LARGE SCALE GENOMIC DNA]</scope>
    <source>
        <strain evidence="13">AATW-2023a</strain>
        <tissue evidence="13">Whole specimen</tissue>
    </source>
</reference>
<organism evidence="13 14">
    <name type="scientific">Patella caerulea</name>
    <name type="common">Rayed Mediterranean limpet</name>
    <dbReference type="NCBI Taxonomy" id="87958"/>
    <lineage>
        <taxon>Eukaryota</taxon>
        <taxon>Metazoa</taxon>
        <taxon>Spiralia</taxon>
        <taxon>Lophotrochozoa</taxon>
        <taxon>Mollusca</taxon>
        <taxon>Gastropoda</taxon>
        <taxon>Patellogastropoda</taxon>
        <taxon>Patelloidea</taxon>
        <taxon>Patellidae</taxon>
        <taxon>Patella</taxon>
    </lineage>
</organism>
<feature type="region of interest" description="Disordered" evidence="11">
    <location>
        <begin position="793"/>
        <end position="915"/>
    </location>
</feature>
<dbReference type="SUPFAM" id="SSF56112">
    <property type="entry name" value="Protein kinase-like (PK-like)"/>
    <property type="match status" value="1"/>
</dbReference>
<dbReference type="Pfam" id="PF00400">
    <property type="entry name" value="WD40"/>
    <property type="match status" value="3"/>
</dbReference>
<dbReference type="SUPFAM" id="SSF50978">
    <property type="entry name" value="WD40 repeat-like"/>
    <property type="match status" value="1"/>
</dbReference>
<evidence type="ECO:0000256" key="7">
    <source>
        <dbReference type="ARBA" id="ARBA00022741"/>
    </source>
</evidence>
<dbReference type="Gene3D" id="2.130.10.10">
    <property type="entry name" value="YVTN repeat-like/Quinoprotein amine dehydrogenase"/>
    <property type="match status" value="2"/>
</dbReference>
<dbReference type="Gene3D" id="1.10.510.10">
    <property type="entry name" value="Transferase(Phosphotransferase) domain 1"/>
    <property type="match status" value="1"/>
</dbReference>
<dbReference type="CDD" id="cd13980">
    <property type="entry name" value="STKc_Vps15"/>
    <property type="match status" value="1"/>
</dbReference>
<dbReference type="InterPro" id="IPR045162">
    <property type="entry name" value="Vps15-like"/>
</dbReference>
<protein>
    <recommendedName>
        <fullName evidence="2">non-specific serine/threonine protein kinase</fullName>
        <ecNumber evidence="2">2.7.11.1</ecNumber>
    </recommendedName>
</protein>
<dbReference type="EMBL" id="JAZGQO010000010">
    <property type="protein sequence ID" value="KAK6177664.1"/>
    <property type="molecule type" value="Genomic_DNA"/>
</dbReference>
<feature type="repeat" description="WD" evidence="10">
    <location>
        <begin position="1320"/>
        <end position="1353"/>
    </location>
</feature>
<dbReference type="GO" id="GO:0005524">
    <property type="term" value="F:ATP binding"/>
    <property type="evidence" value="ECO:0007669"/>
    <property type="project" value="UniProtKB-KW"/>
</dbReference>
<dbReference type="FunFam" id="1.25.10.10:FF:000342">
    <property type="entry name" value="Serine/threonine-protein kinase VPS15"/>
    <property type="match status" value="1"/>
</dbReference>
<dbReference type="PROSITE" id="PS50294">
    <property type="entry name" value="WD_REPEATS_REGION"/>
    <property type="match status" value="2"/>
</dbReference>
<feature type="compositionally biased region" description="Basic and acidic residues" evidence="11">
    <location>
        <begin position="826"/>
        <end position="840"/>
    </location>
</feature>
<comment type="caution">
    <text evidence="13">The sequence shown here is derived from an EMBL/GenBank/DDBJ whole genome shotgun (WGS) entry which is preliminary data.</text>
</comment>
<dbReference type="GO" id="GO:0071561">
    <property type="term" value="C:nucleus-vacuole junction"/>
    <property type="evidence" value="ECO:0007669"/>
    <property type="project" value="TreeGrafter"/>
</dbReference>
<feature type="repeat" description="WD" evidence="10">
    <location>
        <begin position="988"/>
        <end position="1020"/>
    </location>
</feature>
<evidence type="ECO:0000256" key="9">
    <source>
        <dbReference type="ARBA" id="ARBA00022840"/>
    </source>
</evidence>
<dbReference type="Gene3D" id="1.25.10.10">
    <property type="entry name" value="Leucine-rich Repeat Variant"/>
    <property type="match status" value="1"/>
</dbReference>
<feature type="compositionally biased region" description="Basic and acidic residues" evidence="11">
    <location>
        <begin position="865"/>
        <end position="897"/>
    </location>
</feature>
<dbReference type="InterPro" id="IPR008271">
    <property type="entry name" value="Ser/Thr_kinase_AS"/>
</dbReference>
<dbReference type="InterPro" id="IPR011009">
    <property type="entry name" value="Kinase-like_dom_sf"/>
</dbReference>
<keyword evidence="7" id="KW-0547">Nucleotide-binding</keyword>
<evidence type="ECO:0000256" key="2">
    <source>
        <dbReference type="ARBA" id="ARBA00012513"/>
    </source>
</evidence>
<sequence length="1353" mass="153177">MGNQLTGIAPSQILPVEQYLADIGDYEYQTSLGSTRFFKVARAKYKEGQLVVKVFVIHDPSLPLQSHKHKLEEIVQRLKSTSNCLPFQKAIQSDKAGLIFRQYVKDSLYDRISTRPFLNMIEKKWIAFQLLCALNQCHRVKVFHGDIKSENVMITGWTWLLLTDFASFKPTYLPEDNPSDFSYFFDTSRRRTCYIAPERFIEGGWRNQEAAGNANNIDLTSSEIKIGDLTPAMDIFSAGCVITELFTDGTTPFDLSQLLAYRSGEYSPWKILEKIPDQHVRELVRHMIQKDPKHRLSAEEYLVKQRGKAFPEYFYTFLKIYLQQFAASPIIPADDRVTLIKRDLPSLLKNMKIDENKPENNVGLVLIISCVGSCCRNLHFCNARVLALELLLELSQYVTSDIILDRIIPYMLYFVSDSFPRVRGETISTVTRCLANIRNIPRSDGNVFPEYIFPNLSNLVHDEVVMVRAAYAENIAHLSETALSVLEMTQLCKLTEAHSTDDSSDNVQYEMESSYDSELQTLQTIIQQKVVTLLSDPDNTVKQTLLESGITRLCVFFGRQKASDVLLSHMITFLNDKYDWQLRGSFFDNIVGVAAYIGWQSSAMLKPLLQQGLSDPEEYVLHKALGALKALAELGLLQKSMLQEFVQEIVPFLSHPGIWVRHGAVGFISAMATILNIADIHCYLLPQITPFLKHKVLQIDKEVVLLNALDECIPRPVFDYILRSSFVDSVLTVLHNRKKVRSMSRQCSSPPYEALDSSMTQVFRKLTSLGMNENHEVKLLAMKDYVIKVHRARSGSNENSADLDSSKKGSLNLTSLNARQRNITRRHADLHKSYSEKTNETHTSPTSRRRKKMTPSEPISAAMNEDWKKMFGSMDTDRSASLKNKTPEKHDTLDKKSSSSTLNMSSQSSSSSIVNVSQSVGISNEGSTQLEKGIRYANCKWELRNLVHKRREQYVTDVQTKDLLEGIAWDSRPPPDNWKPKGQLVAHLQEHRAAVNRIQVCQDHSYFASCSNDGSVKLWECSRLEGKSVLNRSKHTFSKQGGRIKSITFCENSTALASTSDNGTIQVYKLDEMRSKAVKDIDVDTYGNITDITHFDTGSQSILTYSTVNGYIVGWDLRSPEPAWKLKNEPRAGLITSFAVHQTQCWLAAGTSNGTHICWDMRFQLRIGLNTIQHPAQARVRRLIMHPHEQSLILSAPQWNNEVSMWDVETGSRQKVLWASKSPPLSLNQTNNHAIHGMHIASTDQKIFLLTAGTDMTIRYWDLATPTKSFIMSHPTTEYTNTAVSYQSQLIDGTDVVQEVYNRKQTSSEDIPHRGPEAPSTAHHNMISDISICQSSQCLVITASRDGVIKLWK</sequence>
<comment type="subcellular location">
    <subcellularLocation>
        <location evidence="1">Cytoplasmic vesicle</location>
        <location evidence="1">Autophagosome</location>
    </subcellularLocation>
</comment>
<dbReference type="InterPro" id="IPR055231">
    <property type="entry name" value="2AA_helical"/>
</dbReference>
<dbReference type="GO" id="GO:0004674">
    <property type="term" value="F:protein serine/threonine kinase activity"/>
    <property type="evidence" value="ECO:0007669"/>
    <property type="project" value="UniProtKB-KW"/>
</dbReference>
<dbReference type="InterPro" id="IPR011989">
    <property type="entry name" value="ARM-like"/>
</dbReference>
<keyword evidence="8" id="KW-0418">Kinase</keyword>
<evidence type="ECO:0000256" key="10">
    <source>
        <dbReference type="PROSITE-ProRule" id="PRU00221"/>
    </source>
</evidence>
<dbReference type="SMART" id="SM00320">
    <property type="entry name" value="WD40"/>
    <property type="match status" value="5"/>
</dbReference>
<keyword evidence="3" id="KW-0723">Serine/threonine-protein kinase</keyword>
<evidence type="ECO:0000256" key="11">
    <source>
        <dbReference type="SAM" id="MobiDB-lite"/>
    </source>
</evidence>
<evidence type="ECO:0000313" key="13">
    <source>
        <dbReference type="EMBL" id="KAK6177664.1"/>
    </source>
</evidence>
<evidence type="ECO:0000256" key="3">
    <source>
        <dbReference type="ARBA" id="ARBA00022527"/>
    </source>
</evidence>
<dbReference type="Proteomes" id="UP001347796">
    <property type="component" value="Unassembled WGS sequence"/>
</dbReference>
<feature type="domain" description="Protein kinase" evidence="12">
    <location>
        <begin position="26"/>
        <end position="318"/>
    </location>
</feature>
<dbReference type="PANTHER" id="PTHR17583">
    <property type="entry name" value="PHOSPHOINOSITIDE 3-KINASE REGULATORY SUBUNIT 4"/>
    <property type="match status" value="1"/>
</dbReference>
<keyword evidence="9" id="KW-0067">ATP-binding</keyword>
<evidence type="ECO:0000313" key="14">
    <source>
        <dbReference type="Proteomes" id="UP001347796"/>
    </source>
</evidence>
<name>A0AAN8JMS2_PATCE</name>
<dbReference type="GO" id="GO:0016236">
    <property type="term" value="P:macroautophagy"/>
    <property type="evidence" value="ECO:0007669"/>
    <property type="project" value="InterPro"/>
</dbReference>
<evidence type="ECO:0000256" key="4">
    <source>
        <dbReference type="ARBA" id="ARBA00022574"/>
    </source>
</evidence>
<evidence type="ECO:0000256" key="1">
    <source>
        <dbReference type="ARBA" id="ARBA00004419"/>
    </source>
</evidence>
<accession>A0AAN8JMS2</accession>
<dbReference type="PROSITE" id="PS50011">
    <property type="entry name" value="PROTEIN_KINASE_DOM"/>
    <property type="match status" value="1"/>
</dbReference>
<dbReference type="PANTHER" id="PTHR17583:SF0">
    <property type="entry name" value="PHOSPHOINOSITIDE 3-KINASE REGULATORY SUBUNIT 4"/>
    <property type="match status" value="1"/>
</dbReference>
<dbReference type="PROSITE" id="PS50082">
    <property type="entry name" value="WD_REPEATS_2"/>
    <property type="match status" value="2"/>
</dbReference>
<keyword evidence="6" id="KW-0677">Repeat</keyword>
<dbReference type="GO" id="GO:0034271">
    <property type="term" value="C:phosphatidylinositol 3-kinase complex, class III, type I"/>
    <property type="evidence" value="ECO:0007669"/>
    <property type="project" value="TreeGrafter"/>
</dbReference>
<dbReference type="Pfam" id="PF22956">
    <property type="entry name" value="VPS15-like_hel"/>
    <property type="match status" value="1"/>
</dbReference>
<keyword evidence="14" id="KW-1185">Reference proteome</keyword>
<dbReference type="GO" id="GO:0034272">
    <property type="term" value="C:phosphatidylinositol 3-kinase complex, class III, type II"/>
    <property type="evidence" value="ECO:0007669"/>
    <property type="project" value="TreeGrafter"/>
</dbReference>
<dbReference type="GO" id="GO:0006623">
    <property type="term" value="P:protein targeting to vacuole"/>
    <property type="evidence" value="ECO:0007669"/>
    <property type="project" value="TreeGrafter"/>
</dbReference>
<dbReference type="InterPro" id="IPR000719">
    <property type="entry name" value="Prot_kinase_dom"/>
</dbReference>
<dbReference type="InterPro" id="IPR015943">
    <property type="entry name" value="WD40/YVTN_repeat-like_dom_sf"/>
</dbReference>
<evidence type="ECO:0000259" key="12">
    <source>
        <dbReference type="PROSITE" id="PS50011"/>
    </source>
</evidence>
<dbReference type="SMART" id="SM00220">
    <property type="entry name" value="S_TKc"/>
    <property type="match status" value="1"/>
</dbReference>
<feature type="compositionally biased region" description="Polar residues" evidence="11">
    <location>
        <begin position="794"/>
        <end position="821"/>
    </location>
</feature>
<proteinExistence type="predicted"/>
<dbReference type="InterPro" id="IPR001680">
    <property type="entry name" value="WD40_rpt"/>
</dbReference>
<dbReference type="GO" id="GO:0005770">
    <property type="term" value="C:late endosome"/>
    <property type="evidence" value="ECO:0007669"/>
    <property type="project" value="TreeGrafter"/>
</dbReference>
<keyword evidence="5" id="KW-0808">Transferase</keyword>
<keyword evidence="4 10" id="KW-0853">WD repeat</keyword>
<dbReference type="InterPro" id="IPR016024">
    <property type="entry name" value="ARM-type_fold"/>
</dbReference>
<gene>
    <name evidence="13" type="ORF">SNE40_015720</name>
</gene>
<dbReference type="EC" id="2.7.11.1" evidence="2"/>